<accession>A0A8H3W6H7</accession>
<keyword evidence="3" id="KW-1185">Reference proteome</keyword>
<dbReference type="InterPro" id="IPR037401">
    <property type="entry name" value="SnoaL-like"/>
</dbReference>
<feature type="domain" description="SnoaL-like" evidence="1">
    <location>
        <begin position="8"/>
        <end position="152"/>
    </location>
</feature>
<dbReference type="InterPro" id="IPR032710">
    <property type="entry name" value="NTF2-like_dom_sf"/>
</dbReference>
<sequence>MTYDIQEYLLDRANIHDTITKLCHAYDTNSPTQLTTDVYTPRVRLDYAAFFGADAPTAADAGDWARSAVGALNGMTATQHLLAGIVAELPQPSTSSSAVRPETCRARANVMASLVREGARGCGLMQNGGYYEFELVRVKELEEQGKNPWRISFHKAVPTWENGNWAVFSPPDLPSIYPRKG</sequence>
<gene>
    <name evidence="2" type="ORF">GQ607_012608</name>
</gene>
<evidence type="ECO:0000313" key="3">
    <source>
        <dbReference type="Proteomes" id="UP000434172"/>
    </source>
</evidence>
<protein>
    <recommendedName>
        <fullName evidence="1">SnoaL-like domain-containing protein</fullName>
    </recommendedName>
</protein>
<dbReference type="OrthoDB" id="5208229at2759"/>
<dbReference type="Proteomes" id="UP000434172">
    <property type="component" value="Unassembled WGS sequence"/>
</dbReference>
<evidence type="ECO:0000313" key="2">
    <source>
        <dbReference type="EMBL" id="KAF0320187.1"/>
    </source>
</evidence>
<comment type="caution">
    <text evidence="2">The sequence shown here is derived from an EMBL/GenBank/DDBJ whole genome shotgun (WGS) entry which is preliminary data.</text>
</comment>
<dbReference type="EMBL" id="WOWK01000086">
    <property type="protein sequence ID" value="KAF0320187.1"/>
    <property type="molecule type" value="Genomic_DNA"/>
</dbReference>
<dbReference type="AlphaFoldDB" id="A0A8H3W6H7"/>
<dbReference type="Pfam" id="PF13577">
    <property type="entry name" value="SnoaL_4"/>
    <property type="match status" value="1"/>
</dbReference>
<dbReference type="SUPFAM" id="SSF54427">
    <property type="entry name" value="NTF2-like"/>
    <property type="match status" value="1"/>
</dbReference>
<name>A0A8H3W6H7_9PEZI</name>
<reference evidence="2 3" key="1">
    <citation type="submission" date="2019-12" db="EMBL/GenBank/DDBJ databases">
        <title>A genome sequence resource for the geographically widespread anthracnose pathogen Colletotrichum asianum.</title>
        <authorList>
            <person name="Meng Y."/>
        </authorList>
    </citation>
    <scope>NUCLEOTIDE SEQUENCE [LARGE SCALE GENOMIC DNA]</scope>
    <source>
        <strain evidence="2 3">ICMP 18580</strain>
    </source>
</reference>
<proteinExistence type="predicted"/>
<dbReference type="Gene3D" id="3.10.450.50">
    <property type="match status" value="1"/>
</dbReference>
<evidence type="ECO:0000259" key="1">
    <source>
        <dbReference type="Pfam" id="PF13577"/>
    </source>
</evidence>
<organism evidence="2 3">
    <name type="scientific">Colletotrichum asianum</name>
    <dbReference type="NCBI Taxonomy" id="702518"/>
    <lineage>
        <taxon>Eukaryota</taxon>
        <taxon>Fungi</taxon>
        <taxon>Dikarya</taxon>
        <taxon>Ascomycota</taxon>
        <taxon>Pezizomycotina</taxon>
        <taxon>Sordariomycetes</taxon>
        <taxon>Hypocreomycetidae</taxon>
        <taxon>Glomerellales</taxon>
        <taxon>Glomerellaceae</taxon>
        <taxon>Colletotrichum</taxon>
        <taxon>Colletotrichum gloeosporioides species complex</taxon>
    </lineage>
</organism>